<keyword evidence="6" id="KW-0675">Receptor</keyword>
<dbReference type="SUPFAM" id="SSF53850">
    <property type="entry name" value="Periplasmic binding protein-like II"/>
    <property type="match status" value="1"/>
</dbReference>
<evidence type="ECO:0000256" key="1">
    <source>
        <dbReference type="ARBA" id="ARBA00004651"/>
    </source>
</evidence>
<keyword evidence="3 8" id="KW-0812">Transmembrane</keyword>
<feature type="transmembrane region" description="Helical" evidence="8">
    <location>
        <begin position="548"/>
        <end position="571"/>
    </location>
</feature>
<evidence type="ECO:0000256" key="8">
    <source>
        <dbReference type="SAM" id="Phobius"/>
    </source>
</evidence>
<sequence>MNVQWPLLTTCEYNENFYDRIILQQGIILNVCYDNEEELPLDFETILQKLKNNKSWNYRSKFIVIIENLFRNKSLDIARKVFEVMWKNSKIINVMTVVYSIENVIETNIFNLSKNHRQETILEIYTWFPYRNGNCREVTNIVLISKYFAQNYTEFSEVDIFPYKIPDDFMGCAMTVLPYGIPPYQITTENIDVNGDIIYEDRGLAFQFLKLFADKFNITLSLQTPIDTFGRDEAISMFMGIEDGSIDFNLGVIINIPLFNYFQDNSIPFKYDTAKVLCPCPKPISRVKRVISIFTPEVWISISVVFLSASLVLWILSNNKQSKYSELRSFRKLSKCFQNSWSNLLGVSVTEMPITPTVRCFFILYTCFCYAINIVFQAYFTTFLIEPGYGKRIETFEEAINTGLKTGITDMMDIIATDSDVDLNKFPSHVDCPNITKCFERVMFEGDMMIATSSEFPYYIALVNGVQDISKVVCFLEEVVFAAQLVIGTHKGNPIIFKLNKVILLNIEIGFNQKHSSLSEHVTKLKSVREIGNVEEYFVFSMAHLVPIFNLLIFGCLFSSIVFILELIIYYRKMSLISANKM</sequence>
<evidence type="ECO:0000256" key="2">
    <source>
        <dbReference type="ARBA" id="ARBA00022475"/>
    </source>
</evidence>
<evidence type="ECO:0000256" key="7">
    <source>
        <dbReference type="ARBA" id="ARBA00023180"/>
    </source>
</evidence>
<reference evidence="9" key="2">
    <citation type="submission" date="2023-05" db="EMBL/GenBank/DDBJ databases">
        <authorList>
            <person name="Fouks B."/>
        </authorList>
    </citation>
    <scope>NUCLEOTIDE SEQUENCE</scope>
    <source>
        <strain evidence="9">Stay&amp;Tobe</strain>
        <tissue evidence="9">Testes</tissue>
    </source>
</reference>
<keyword evidence="10" id="KW-1185">Reference proteome</keyword>
<feature type="transmembrane region" description="Helical" evidence="8">
    <location>
        <begin position="360"/>
        <end position="380"/>
    </location>
</feature>
<dbReference type="Gene3D" id="1.10.287.70">
    <property type="match status" value="1"/>
</dbReference>
<proteinExistence type="predicted"/>
<dbReference type="EMBL" id="JASPKZ010000006">
    <property type="protein sequence ID" value="KAJ9601665.1"/>
    <property type="molecule type" value="Genomic_DNA"/>
</dbReference>
<comment type="caution">
    <text evidence="9">The sequence shown here is derived from an EMBL/GenBank/DDBJ whole genome shotgun (WGS) entry which is preliminary data.</text>
</comment>
<dbReference type="AlphaFoldDB" id="A0AAD8AMX3"/>
<evidence type="ECO:0000256" key="6">
    <source>
        <dbReference type="ARBA" id="ARBA00023170"/>
    </source>
</evidence>
<comment type="subcellular location">
    <subcellularLocation>
        <location evidence="1">Cell membrane</location>
        <topology evidence="1">Multi-pass membrane protein</topology>
    </subcellularLocation>
</comment>
<name>A0AAD8AMX3_DIPPU</name>
<dbReference type="Proteomes" id="UP001233999">
    <property type="component" value="Unassembled WGS sequence"/>
</dbReference>
<keyword evidence="4 8" id="KW-1133">Transmembrane helix</keyword>
<keyword evidence="5 8" id="KW-0472">Membrane</keyword>
<keyword evidence="2" id="KW-1003">Cell membrane</keyword>
<evidence type="ECO:0000256" key="5">
    <source>
        <dbReference type="ARBA" id="ARBA00023136"/>
    </source>
</evidence>
<feature type="transmembrane region" description="Helical" evidence="8">
    <location>
        <begin position="298"/>
        <end position="316"/>
    </location>
</feature>
<protein>
    <submittedName>
        <fullName evidence="9">Uncharacterized protein</fullName>
    </submittedName>
</protein>
<dbReference type="InterPro" id="IPR052192">
    <property type="entry name" value="Insect_Ionotropic_Sensory_Rcpt"/>
</dbReference>
<dbReference type="PANTHER" id="PTHR42643:SF30">
    <property type="entry name" value="IONOTROPIC RECEPTOR 40A-RELATED"/>
    <property type="match status" value="1"/>
</dbReference>
<reference evidence="9" key="1">
    <citation type="journal article" date="2023" name="IScience">
        <title>Live-bearing cockroach genome reveals convergent evolutionary mechanisms linked to viviparity in insects and beyond.</title>
        <authorList>
            <person name="Fouks B."/>
            <person name="Harrison M.C."/>
            <person name="Mikhailova A.A."/>
            <person name="Marchal E."/>
            <person name="English S."/>
            <person name="Carruthers M."/>
            <person name="Jennings E.C."/>
            <person name="Chiamaka E.L."/>
            <person name="Frigard R.A."/>
            <person name="Pippel M."/>
            <person name="Attardo G.M."/>
            <person name="Benoit J.B."/>
            <person name="Bornberg-Bauer E."/>
            <person name="Tobe S.S."/>
        </authorList>
    </citation>
    <scope>NUCLEOTIDE SEQUENCE</scope>
    <source>
        <strain evidence="9">Stay&amp;Tobe</strain>
    </source>
</reference>
<organism evidence="9 10">
    <name type="scientific">Diploptera punctata</name>
    <name type="common">Pacific beetle cockroach</name>
    <dbReference type="NCBI Taxonomy" id="6984"/>
    <lineage>
        <taxon>Eukaryota</taxon>
        <taxon>Metazoa</taxon>
        <taxon>Ecdysozoa</taxon>
        <taxon>Arthropoda</taxon>
        <taxon>Hexapoda</taxon>
        <taxon>Insecta</taxon>
        <taxon>Pterygota</taxon>
        <taxon>Neoptera</taxon>
        <taxon>Polyneoptera</taxon>
        <taxon>Dictyoptera</taxon>
        <taxon>Blattodea</taxon>
        <taxon>Blaberoidea</taxon>
        <taxon>Blaberidae</taxon>
        <taxon>Diplopterinae</taxon>
        <taxon>Diploptera</taxon>
    </lineage>
</organism>
<evidence type="ECO:0000256" key="4">
    <source>
        <dbReference type="ARBA" id="ARBA00022989"/>
    </source>
</evidence>
<gene>
    <name evidence="9" type="ORF">L9F63_000198</name>
</gene>
<evidence type="ECO:0000313" key="9">
    <source>
        <dbReference type="EMBL" id="KAJ9601665.1"/>
    </source>
</evidence>
<evidence type="ECO:0000313" key="10">
    <source>
        <dbReference type="Proteomes" id="UP001233999"/>
    </source>
</evidence>
<evidence type="ECO:0000256" key="3">
    <source>
        <dbReference type="ARBA" id="ARBA00022692"/>
    </source>
</evidence>
<dbReference type="GO" id="GO:0005886">
    <property type="term" value="C:plasma membrane"/>
    <property type="evidence" value="ECO:0007669"/>
    <property type="project" value="UniProtKB-SubCell"/>
</dbReference>
<accession>A0AAD8AMX3</accession>
<dbReference type="PANTHER" id="PTHR42643">
    <property type="entry name" value="IONOTROPIC RECEPTOR 20A-RELATED"/>
    <property type="match status" value="1"/>
</dbReference>
<keyword evidence="7" id="KW-0325">Glycoprotein</keyword>